<dbReference type="PANTHER" id="PTHR21089">
    <property type="entry name" value="SHIKIMATE DEHYDROGENASE"/>
    <property type="match status" value="1"/>
</dbReference>
<dbReference type="GO" id="GO:0050661">
    <property type="term" value="F:NADP binding"/>
    <property type="evidence" value="ECO:0007669"/>
    <property type="project" value="TreeGrafter"/>
</dbReference>
<evidence type="ECO:0000256" key="2">
    <source>
        <dbReference type="ARBA" id="ARBA00023002"/>
    </source>
</evidence>
<comment type="caution">
    <text evidence="5">The sequence shown here is derived from an EMBL/GenBank/DDBJ whole genome shotgun (WGS) entry which is preliminary data.</text>
</comment>
<dbReference type="InterPro" id="IPR046346">
    <property type="entry name" value="Aminoacid_DH-like_N_sf"/>
</dbReference>
<dbReference type="GO" id="GO:0005829">
    <property type="term" value="C:cytosol"/>
    <property type="evidence" value="ECO:0007669"/>
    <property type="project" value="TreeGrafter"/>
</dbReference>
<dbReference type="EMBL" id="QQAV01000003">
    <property type="protein sequence ID" value="RDI26039.1"/>
    <property type="molecule type" value="Genomic_DNA"/>
</dbReference>
<dbReference type="InterPro" id="IPR036291">
    <property type="entry name" value="NAD(P)-bd_dom_sf"/>
</dbReference>
<keyword evidence="3" id="KW-0028">Amino-acid biosynthesis</keyword>
<keyword evidence="6" id="KW-1185">Reference proteome</keyword>
<organism evidence="5 6">
    <name type="scientific">Pseudacidovorax intermedius</name>
    <dbReference type="NCBI Taxonomy" id="433924"/>
    <lineage>
        <taxon>Bacteria</taxon>
        <taxon>Pseudomonadati</taxon>
        <taxon>Pseudomonadota</taxon>
        <taxon>Betaproteobacteria</taxon>
        <taxon>Burkholderiales</taxon>
        <taxon>Comamonadaceae</taxon>
        <taxon>Pseudacidovorax</taxon>
    </lineage>
</organism>
<evidence type="ECO:0000256" key="3">
    <source>
        <dbReference type="ARBA" id="ARBA00023141"/>
    </source>
</evidence>
<keyword evidence="3" id="KW-0057">Aromatic amino acid biosynthesis</keyword>
<gene>
    <name evidence="5" type="ORF">DFR41_103195</name>
</gene>
<comment type="pathway">
    <text evidence="1">Metabolic intermediate biosynthesis; chorismate biosynthesis; chorismate from D-erythrose 4-phosphate and phosphoenolpyruvate: step 4/7.</text>
</comment>
<evidence type="ECO:0000313" key="5">
    <source>
        <dbReference type="EMBL" id="RDI26039.1"/>
    </source>
</evidence>
<dbReference type="Pfam" id="PF08501">
    <property type="entry name" value="Shikimate_dh_N"/>
    <property type="match status" value="1"/>
</dbReference>
<sequence>MTTNESWEGLRLDGRTVVLGIIGDPVAQVKAPLPLTRLLQARGTNAVLVPMHVRGEAVGSLLDALHVVHNFAGIVVTVPHKQRVAALSMELLPAAQRARAVNVVRRTPHGWQGDLLDGAGFLRGLVRSGFDVEGRRVGLVGAGGAGCAIALALAEAGAAAIDVHDVDETKQLALVDRLRALGHAAGRWDAASPRDLVVNATPAGMRPDDPLPISPSAILPGHTVAEVIMEPSITPLLAHARQLGARVVPGRHMMDEQLEAMADFFFDGDQR</sequence>
<dbReference type="PANTHER" id="PTHR21089:SF1">
    <property type="entry name" value="BIFUNCTIONAL 3-DEHYDROQUINATE DEHYDRATASE_SHIKIMATE DEHYDROGENASE, CHLOROPLASTIC"/>
    <property type="match status" value="1"/>
</dbReference>
<dbReference type="SUPFAM" id="SSF51735">
    <property type="entry name" value="NAD(P)-binding Rossmann-fold domains"/>
    <property type="match status" value="1"/>
</dbReference>
<evidence type="ECO:0000256" key="1">
    <source>
        <dbReference type="ARBA" id="ARBA00004871"/>
    </source>
</evidence>
<proteinExistence type="predicted"/>
<dbReference type="Proteomes" id="UP000255265">
    <property type="component" value="Unassembled WGS sequence"/>
</dbReference>
<dbReference type="InterPro" id="IPR022893">
    <property type="entry name" value="Shikimate_DH_fam"/>
</dbReference>
<dbReference type="SUPFAM" id="SSF53223">
    <property type="entry name" value="Aminoacid dehydrogenase-like, N-terminal domain"/>
    <property type="match status" value="1"/>
</dbReference>
<evidence type="ECO:0000259" key="4">
    <source>
        <dbReference type="Pfam" id="PF08501"/>
    </source>
</evidence>
<dbReference type="GO" id="GO:0009073">
    <property type="term" value="P:aromatic amino acid family biosynthetic process"/>
    <property type="evidence" value="ECO:0007669"/>
    <property type="project" value="UniProtKB-KW"/>
</dbReference>
<dbReference type="InterPro" id="IPR013708">
    <property type="entry name" value="Shikimate_DH-bd_N"/>
</dbReference>
<dbReference type="GO" id="GO:0009423">
    <property type="term" value="P:chorismate biosynthetic process"/>
    <property type="evidence" value="ECO:0007669"/>
    <property type="project" value="TreeGrafter"/>
</dbReference>
<accession>A0A370FJR9</accession>
<name>A0A370FJR9_9BURK</name>
<dbReference type="AlphaFoldDB" id="A0A370FJR9"/>
<dbReference type="Gene3D" id="3.40.50.720">
    <property type="entry name" value="NAD(P)-binding Rossmann-like Domain"/>
    <property type="match status" value="1"/>
</dbReference>
<evidence type="ECO:0000313" key="6">
    <source>
        <dbReference type="Proteomes" id="UP000255265"/>
    </source>
</evidence>
<feature type="domain" description="Shikimate dehydrogenase substrate binding N-terminal" evidence="4">
    <location>
        <begin position="21"/>
        <end position="104"/>
    </location>
</feature>
<keyword evidence="2" id="KW-0560">Oxidoreductase</keyword>
<dbReference type="GO" id="GO:0019632">
    <property type="term" value="P:shikimate metabolic process"/>
    <property type="evidence" value="ECO:0007669"/>
    <property type="project" value="TreeGrafter"/>
</dbReference>
<dbReference type="GO" id="GO:0004764">
    <property type="term" value="F:shikimate 3-dehydrogenase (NADP+) activity"/>
    <property type="evidence" value="ECO:0007669"/>
    <property type="project" value="InterPro"/>
</dbReference>
<protein>
    <submittedName>
        <fullName evidence="5">Shikimate dehydrogenase</fullName>
    </submittedName>
</protein>
<dbReference type="Gene3D" id="3.40.50.10860">
    <property type="entry name" value="Leucine Dehydrogenase, chain A, domain 1"/>
    <property type="match status" value="1"/>
</dbReference>
<dbReference type="RefSeq" id="WP_170159342.1">
    <property type="nucleotide sequence ID" value="NZ_QQAV01000003.1"/>
</dbReference>
<reference evidence="5 6" key="1">
    <citation type="submission" date="2018-07" db="EMBL/GenBank/DDBJ databases">
        <title>Genomic Encyclopedia of Type Strains, Phase IV (KMG-IV): sequencing the most valuable type-strain genomes for metagenomic binning, comparative biology and taxonomic classification.</title>
        <authorList>
            <person name="Goeker M."/>
        </authorList>
    </citation>
    <scope>NUCLEOTIDE SEQUENCE [LARGE SCALE GENOMIC DNA]</scope>
    <source>
        <strain evidence="5 6">DSM 21352</strain>
    </source>
</reference>